<comment type="subcellular location">
    <subcellularLocation>
        <location evidence="1">Cell outer membrane</location>
    </subcellularLocation>
</comment>
<evidence type="ECO:0000259" key="7">
    <source>
        <dbReference type="Pfam" id="PF14322"/>
    </source>
</evidence>
<dbReference type="STRING" id="475255.SAMN04488101_108230"/>
<dbReference type="AlphaFoldDB" id="A0A1W2DXA6"/>
<feature type="domain" description="RagB/SusD" evidence="6">
    <location>
        <begin position="320"/>
        <end position="632"/>
    </location>
</feature>
<evidence type="ECO:0000256" key="4">
    <source>
        <dbReference type="ARBA" id="ARBA00023136"/>
    </source>
</evidence>
<reference evidence="8 9" key="1">
    <citation type="submission" date="2017-04" db="EMBL/GenBank/DDBJ databases">
        <authorList>
            <person name="Afonso C.L."/>
            <person name="Miller P.J."/>
            <person name="Scott M.A."/>
            <person name="Spackman E."/>
            <person name="Goraichik I."/>
            <person name="Dimitrov K.M."/>
            <person name="Suarez D.L."/>
            <person name="Swayne D.E."/>
        </authorList>
    </citation>
    <scope>NUCLEOTIDE SEQUENCE [LARGE SCALE GENOMIC DNA]</scope>
    <source>
        <strain evidence="8 9">DSM 19625</strain>
    </source>
</reference>
<dbReference type="RefSeq" id="WP_084290341.1">
    <property type="nucleotide sequence ID" value="NZ_FWYB01000008.1"/>
</dbReference>
<comment type="similarity">
    <text evidence="2">Belongs to the SusD family.</text>
</comment>
<accession>A0A1W2DXA6</accession>
<organism evidence="8 9">
    <name type="scientific">Pedobacter nyackensis</name>
    <dbReference type="NCBI Taxonomy" id="475255"/>
    <lineage>
        <taxon>Bacteria</taxon>
        <taxon>Pseudomonadati</taxon>
        <taxon>Bacteroidota</taxon>
        <taxon>Sphingobacteriia</taxon>
        <taxon>Sphingobacteriales</taxon>
        <taxon>Sphingobacteriaceae</taxon>
        <taxon>Pedobacter</taxon>
    </lineage>
</organism>
<evidence type="ECO:0000313" key="8">
    <source>
        <dbReference type="EMBL" id="SMD01927.1"/>
    </source>
</evidence>
<name>A0A1W2DXA6_9SPHI</name>
<evidence type="ECO:0000259" key="6">
    <source>
        <dbReference type="Pfam" id="PF07980"/>
    </source>
</evidence>
<evidence type="ECO:0000256" key="5">
    <source>
        <dbReference type="ARBA" id="ARBA00023237"/>
    </source>
</evidence>
<evidence type="ECO:0000313" key="9">
    <source>
        <dbReference type="Proteomes" id="UP000192678"/>
    </source>
</evidence>
<dbReference type="OrthoDB" id="609297at2"/>
<feature type="domain" description="SusD-like N-terminal" evidence="7">
    <location>
        <begin position="112"/>
        <end position="211"/>
    </location>
</feature>
<dbReference type="GO" id="GO:0009279">
    <property type="term" value="C:cell outer membrane"/>
    <property type="evidence" value="ECO:0007669"/>
    <property type="project" value="UniProtKB-SubCell"/>
</dbReference>
<keyword evidence="5" id="KW-0998">Cell outer membrane</keyword>
<keyword evidence="4" id="KW-0472">Membrane</keyword>
<evidence type="ECO:0000256" key="1">
    <source>
        <dbReference type="ARBA" id="ARBA00004442"/>
    </source>
</evidence>
<dbReference type="Pfam" id="PF14322">
    <property type="entry name" value="SusD-like_3"/>
    <property type="match status" value="1"/>
</dbReference>
<dbReference type="Gene3D" id="1.25.40.390">
    <property type="match status" value="1"/>
</dbReference>
<dbReference type="Pfam" id="PF07980">
    <property type="entry name" value="SusD_RagB"/>
    <property type="match status" value="1"/>
</dbReference>
<proteinExistence type="inferred from homology"/>
<dbReference type="InterPro" id="IPR011990">
    <property type="entry name" value="TPR-like_helical_dom_sf"/>
</dbReference>
<dbReference type="SUPFAM" id="SSF48452">
    <property type="entry name" value="TPR-like"/>
    <property type="match status" value="1"/>
</dbReference>
<dbReference type="PROSITE" id="PS51257">
    <property type="entry name" value="PROKAR_LIPOPROTEIN"/>
    <property type="match status" value="1"/>
</dbReference>
<dbReference type="InterPro" id="IPR033985">
    <property type="entry name" value="SusD-like_N"/>
</dbReference>
<gene>
    <name evidence="8" type="ORF">SAMN04488101_108230</name>
</gene>
<evidence type="ECO:0000256" key="2">
    <source>
        <dbReference type="ARBA" id="ARBA00006275"/>
    </source>
</evidence>
<dbReference type="EMBL" id="FWYB01000008">
    <property type="protein sequence ID" value="SMD01927.1"/>
    <property type="molecule type" value="Genomic_DNA"/>
</dbReference>
<dbReference type="InterPro" id="IPR012944">
    <property type="entry name" value="SusD_RagB_dom"/>
</dbReference>
<sequence>MKFYKIIILGLMVIAFSSCKKYLNVVPDNIATIDNAFTLRNQAEKYLFTCYSFLPRLGDITNPTFMGSGELVTPNPGISPMDGYQNVINLAYGGQNAVAPIGNAWDGANGAKSYYTAIRHCNIFLENIVKVPDMQTSERNKWIAEVKFLKAYYHLSLLKMYGPIPVIRKNLPISASVEEVRVKREPVDSVVNYVVQTLDEAIPDLPIEISNQAKELGRVTKPIALTIKAQTLVLAASPLFNGNPDYVNFKNKDGQALFNSTVDNKKWKKAADACKAAIDVCHEAANAIHYFEKPFNMSTISDATTYCMNVRSTITEEWNNETIWGFSNSKGATGTLQNMCTPRNDVQQTSGALLAASINAAEMFYTRNGVPIEEDKNWDFAGRFTKLKTIPQSESSLLNPNYVTSSFNMDREYRFYADLVFDRSSLFGFGRTNETNLLYVSTIWGQGNSTGSNSRFSCTGYWPKKLINYKNSGSSGNYNIVSYVWPAIRLASLYLLYAESLNEAEGPSAEAYKWIDLVRLRAGLKGVVESWANYAKNPSKPTTKEGFRSIVHQETMIELMFEGENYWNVRRWKKLDVMNRPIKGWDVFQTTTENFYRLKTIFTPNYSYRDFLFPIMEIDLSVNPNLVQNPKW</sequence>
<keyword evidence="9" id="KW-1185">Reference proteome</keyword>
<evidence type="ECO:0000256" key="3">
    <source>
        <dbReference type="ARBA" id="ARBA00022729"/>
    </source>
</evidence>
<protein>
    <submittedName>
        <fullName evidence="8">Starch-binding associating with outer membrane</fullName>
    </submittedName>
</protein>
<dbReference type="Proteomes" id="UP000192678">
    <property type="component" value="Unassembled WGS sequence"/>
</dbReference>
<keyword evidence="3" id="KW-0732">Signal</keyword>